<organism evidence="1 2">
    <name type="scientific">Jejubacter calystegiae</name>
    <dbReference type="NCBI Taxonomy" id="2579935"/>
    <lineage>
        <taxon>Bacteria</taxon>
        <taxon>Pseudomonadati</taxon>
        <taxon>Pseudomonadota</taxon>
        <taxon>Gammaproteobacteria</taxon>
        <taxon>Enterobacterales</taxon>
        <taxon>Enterobacteriaceae</taxon>
        <taxon>Jejubacter</taxon>
    </lineage>
</organism>
<gene>
    <name evidence="1" type="ORF">FEM41_16130</name>
</gene>
<proteinExistence type="predicted"/>
<protein>
    <submittedName>
        <fullName evidence="1">DUF1795 domain-containing protein</fullName>
    </submittedName>
</protein>
<dbReference type="AlphaFoldDB" id="A0A4P8YJY3"/>
<dbReference type="KEGG" id="izh:FEM41_16130"/>
<dbReference type="InterPro" id="IPR014894">
    <property type="entry name" value="DcrB/EagT6"/>
</dbReference>
<name>A0A4P8YJY3_9ENTR</name>
<evidence type="ECO:0000313" key="1">
    <source>
        <dbReference type="EMBL" id="QCT21065.1"/>
    </source>
</evidence>
<dbReference type="Pfam" id="PF08786">
    <property type="entry name" value="DcrB"/>
    <property type="match status" value="1"/>
</dbReference>
<dbReference type="Gene3D" id="3.40.1000.10">
    <property type="entry name" value="Mog1/PsbP, alpha/beta/alpha sandwich"/>
    <property type="match status" value="1"/>
</dbReference>
<accession>A0A4P8YJY3</accession>
<evidence type="ECO:0000313" key="2">
    <source>
        <dbReference type="Proteomes" id="UP000302163"/>
    </source>
</evidence>
<sequence>MTSETARCLFSEGSVALPEGYQDRTVNIFPPPAAGDAAFNISRDTPEPNEALADYIERQLGLMKTHLKGWKTLAREAVRLGHDGPQGECLHASYLRGAERIWQRQAVFLTGPDKVLVFTLSKNTELSAQDEKAFSELLASFHSHPQK</sequence>
<dbReference type="EMBL" id="CP040428">
    <property type="protein sequence ID" value="QCT21065.1"/>
    <property type="molecule type" value="Genomic_DNA"/>
</dbReference>
<dbReference type="SUPFAM" id="SSF55724">
    <property type="entry name" value="Mog1p/PsbP-like"/>
    <property type="match status" value="1"/>
</dbReference>
<reference evidence="1 2" key="1">
    <citation type="submission" date="2019-05" db="EMBL/GenBank/DDBJ databases">
        <title>Complete genome sequence of Izhakiella calystegiae KSNA2, an endophyte isolated from beach morning glory (Calystegia soldanella).</title>
        <authorList>
            <person name="Jiang L."/>
            <person name="Jeong J.C."/>
            <person name="Kim C.Y."/>
            <person name="Kim D.H."/>
            <person name="Kim S.W."/>
            <person name="Lee j."/>
        </authorList>
    </citation>
    <scope>NUCLEOTIDE SEQUENCE [LARGE SCALE GENOMIC DNA]</scope>
    <source>
        <strain evidence="1 2">KSNA2</strain>
    </source>
</reference>
<dbReference type="Proteomes" id="UP000302163">
    <property type="component" value="Chromosome"/>
</dbReference>
<keyword evidence="2" id="KW-1185">Reference proteome</keyword>
<dbReference type="OrthoDB" id="9012334at2"/>
<dbReference type="RefSeq" id="WP_138097222.1">
    <property type="nucleotide sequence ID" value="NZ_CP040428.1"/>
</dbReference>
<dbReference type="InterPro" id="IPR016123">
    <property type="entry name" value="Mog1/PsbP_a/b/a-sand"/>
</dbReference>